<feature type="region of interest" description="Disordered" evidence="1">
    <location>
        <begin position="117"/>
        <end position="160"/>
    </location>
</feature>
<sequence>MYFCQRCEHKKQWRYQLRKDDGCSCSWQQGGSCISFIFCHFHSLVSPLVVALERLGHEQLPEVLRGEFLHVLAVVVNLPCWRVATCIHTPPYTNTHTPEHMYINTHTHTQKHLYKHKQAEEGKKKAAQQQISGERSKLTDQNVVRRRRAERRQTVRKRGG</sequence>
<evidence type="ECO:0000313" key="2">
    <source>
        <dbReference type="EMBL" id="MEQ2295403.1"/>
    </source>
</evidence>
<evidence type="ECO:0000313" key="3">
    <source>
        <dbReference type="Proteomes" id="UP001469553"/>
    </source>
</evidence>
<name>A0ABV0YNJ3_9TELE</name>
<organism evidence="2 3">
    <name type="scientific">Ameca splendens</name>
    <dbReference type="NCBI Taxonomy" id="208324"/>
    <lineage>
        <taxon>Eukaryota</taxon>
        <taxon>Metazoa</taxon>
        <taxon>Chordata</taxon>
        <taxon>Craniata</taxon>
        <taxon>Vertebrata</taxon>
        <taxon>Euteleostomi</taxon>
        <taxon>Actinopterygii</taxon>
        <taxon>Neopterygii</taxon>
        <taxon>Teleostei</taxon>
        <taxon>Neoteleostei</taxon>
        <taxon>Acanthomorphata</taxon>
        <taxon>Ovalentaria</taxon>
        <taxon>Atherinomorphae</taxon>
        <taxon>Cyprinodontiformes</taxon>
        <taxon>Goodeidae</taxon>
        <taxon>Ameca</taxon>
    </lineage>
</organism>
<reference evidence="2 3" key="1">
    <citation type="submission" date="2021-06" db="EMBL/GenBank/DDBJ databases">
        <authorList>
            <person name="Palmer J.M."/>
        </authorList>
    </citation>
    <scope>NUCLEOTIDE SEQUENCE [LARGE SCALE GENOMIC DNA]</scope>
    <source>
        <strain evidence="2 3">AS_MEX2019</strain>
        <tissue evidence="2">Muscle</tissue>
    </source>
</reference>
<keyword evidence="3" id="KW-1185">Reference proteome</keyword>
<dbReference type="EMBL" id="JAHRIP010038548">
    <property type="protein sequence ID" value="MEQ2295403.1"/>
    <property type="molecule type" value="Genomic_DNA"/>
</dbReference>
<evidence type="ECO:0000256" key="1">
    <source>
        <dbReference type="SAM" id="MobiDB-lite"/>
    </source>
</evidence>
<feature type="compositionally biased region" description="Basic residues" evidence="1">
    <location>
        <begin position="144"/>
        <end position="160"/>
    </location>
</feature>
<proteinExistence type="predicted"/>
<accession>A0ABV0YNJ3</accession>
<dbReference type="Proteomes" id="UP001469553">
    <property type="component" value="Unassembled WGS sequence"/>
</dbReference>
<comment type="caution">
    <text evidence="2">The sequence shown here is derived from an EMBL/GenBank/DDBJ whole genome shotgun (WGS) entry which is preliminary data.</text>
</comment>
<protein>
    <submittedName>
        <fullName evidence="2">Uncharacterized protein</fullName>
    </submittedName>
</protein>
<gene>
    <name evidence="2" type="ORF">AMECASPLE_013933</name>
</gene>